<feature type="transmembrane region" description="Helical" evidence="1">
    <location>
        <begin position="188"/>
        <end position="214"/>
    </location>
</feature>
<reference evidence="2 3" key="2">
    <citation type="submission" date="2020-03" db="EMBL/GenBank/DDBJ databases">
        <authorList>
            <person name="Ichikawa N."/>
            <person name="Kimura A."/>
            <person name="Kitahashi Y."/>
            <person name="Uohara A."/>
        </authorList>
    </citation>
    <scope>NUCLEOTIDE SEQUENCE [LARGE SCALE GENOMIC DNA]</scope>
    <source>
        <strain evidence="2 3">NBRC 108639</strain>
    </source>
</reference>
<feature type="transmembrane region" description="Helical" evidence="1">
    <location>
        <begin position="159"/>
        <end position="176"/>
    </location>
</feature>
<dbReference type="AlphaFoldDB" id="A0A6V8KG85"/>
<accession>A0A6V8KG85</accession>
<keyword evidence="1" id="KW-1133">Transmembrane helix</keyword>
<name>A0A6V8KG85_9ACTN</name>
<evidence type="ECO:0000256" key="1">
    <source>
        <dbReference type="SAM" id="Phobius"/>
    </source>
</evidence>
<feature type="transmembrane region" description="Helical" evidence="1">
    <location>
        <begin position="103"/>
        <end position="122"/>
    </location>
</feature>
<feature type="transmembrane region" description="Helical" evidence="1">
    <location>
        <begin position="284"/>
        <end position="304"/>
    </location>
</feature>
<sequence length="547" mass="58389">MDTVSATRSDPAASPAAERGRWSARALAGIRPRIADAAAAVLTVVLLLAVHDIPAMIRAHYWLDEAWVALSVRLPLADLPAATASTPLGWTALLRLVPGVERLRLLPFAFLVAAVLIAYAFGRSLGWASKPEGVLAGLAAAAGVIMLPAGHLRHDLKQYTADAAVALALITLLSVTERRWSRRRLAAIVAVIAAGMLISHPTAIMAICVASGLIITTLARRQWRRLVEALVTTAAAGAAVLLVYLGVTTRGRNQSLQSYWADYFPDLDDLGEYLGLRMSELQHFLGMPWPLLLVLAAAGVLVIARTGRPATAVALALLPVALVVLGLTGAYPLLDLRTSHFFLVLLATLAGLGVAGAAMAVARAFGRSRPGPRTVAAAVVVVAVFLTFANANRDWLRLDDPDKKTPAHETAQGDIRAGVRYIEAHRQAGDVIVVNTLGSFGFALYWTSDRPVLERNAYLAVGWTPGYPDRSRIVVVADRTGEATQAAVARAQKLATEPDATGRIWLVRTHVIPDEKHMWKAALATYVVEPHPEAGGQGVVATIRRRG</sequence>
<feature type="transmembrane region" description="Helical" evidence="1">
    <location>
        <begin position="374"/>
        <end position="391"/>
    </location>
</feature>
<reference evidence="2 3" key="1">
    <citation type="submission" date="2020-03" db="EMBL/GenBank/DDBJ databases">
        <title>Whole genome shotgun sequence of Phytohabitans houttuyneae NBRC 108639.</title>
        <authorList>
            <person name="Komaki H."/>
            <person name="Tamura T."/>
        </authorList>
    </citation>
    <scope>NUCLEOTIDE SEQUENCE [LARGE SCALE GENOMIC DNA]</scope>
    <source>
        <strain evidence="2 3">NBRC 108639</strain>
    </source>
</reference>
<dbReference type="EMBL" id="BLPF01000002">
    <property type="protein sequence ID" value="GFJ81099.1"/>
    <property type="molecule type" value="Genomic_DNA"/>
</dbReference>
<proteinExistence type="predicted"/>
<keyword evidence="1" id="KW-0812">Transmembrane</keyword>
<evidence type="ECO:0000313" key="2">
    <source>
        <dbReference type="EMBL" id="GFJ81099.1"/>
    </source>
</evidence>
<feature type="transmembrane region" description="Helical" evidence="1">
    <location>
        <begin position="226"/>
        <end position="247"/>
    </location>
</feature>
<evidence type="ECO:0008006" key="4">
    <source>
        <dbReference type="Google" id="ProtNLM"/>
    </source>
</evidence>
<feature type="transmembrane region" description="Helical" evidence="1">
    <location>
        <begin position="311"/>
        <end position="334"/>
    </location>
</feature>
<organism evidence="2 3">
    <name type="scientific">Phytohabitans houttuyneae</name>
    <dbReference type="NCBI Taxonomy" id="1076126"/>
    <lineage>
        <taxon>Bacteria</taxon>
        <taxon>Bacillati</taxon>
        <taxon>Actinomycetota</taxon>
        <taxon>Actinomycetes</taxon>
        <taxon>Micromonosporales</taxon>
        <taxon>Micromonosporaceae</taxon>
    </lineage>
</organism>
<keyword evidence="1" id="KW-0472">Membrane</keyword>
<feature type="transmembrane region" description="Helical" evidence="1">
    <location>
        <begin position="340"/>
        <end position="362"/>
    </location>
</feature>
<dbReference type="Proteomes" id="UP000482800">
    <property type="component" value="Unassembled WGS sequence"/>
</dbReference>
<gene>
    <name evidence="2" type="ORF">Phou_052790</name>
</gene>
<dbReference type="RefSeq" id="WP_173059811.1">
    <property type="nucleotide sequence ID" value="NZ_BAABGO010000026.1"/>
</dbReference>
<comment type="caution">
    <text evidence="2">The sequence shown here is derived from an EMBL/GenBank/DDBJ whole genome shotgun (WGS) entry which is preliminary data.</text>
</comment>
<feature type="transmembrane region" description="Helical" evidence="1">
    <location>
        <begin position="134"/>
        <end position="152"/>
    </location>
</feature>
<feature type="transmembrane region" description="Helical" evidence="1">
    <location>
        <begin position="34"/>
        <end position="57"/>
    </location>
</feature>
<keyword evidence="3" id="KW-1185">Reference proteome</keyword>
<evidence type="ECO:0000313" key="3">
    <source>
        <dbReference type="Proteomes" id="UP000482800"/>
    </source>
</evidence>
<protein>
    <recommendedName>
        <fullName evidence="4">Glycosyltransferase RgtA/B/C/D-like domain-containing protein</fullName>
    </recommendedName>
</protein>